<feature type="transmembrane region" description="Helical" evidence="1">
    <location>
        <begin position="147"/>
        <end position="168"/>
    </location>
</feature>
<evidence type="ECO:0000256" key="1">
    <source>
        <dbReference type="SAM" id="Phobius"/>
    </source>
</evidence>
<evidence type="ECO:0000313" key="3">
    <source>
        <dbReference type="Proteomes" id="UP000054893"/>
    </source>
</evidence>
<organism evidence="2 3">
    <name type="scientific">Caballeronia sordidicola</name>
    <name type="common">Burkholderia sordidicola</name>
    <dbReference type="NCBI Taxonomy" id="196367"/>
    <lineage>
        <taxon>Bacteria</taxon>
        <taxon>Pseudomonadati</taxon>
        <taxon>Pseudomonadota</taxon>
        <taxon>Betaproteobacteria</taxon>
        <taxon>Burkholderiales</taxon>
        <taxon>Burkholderiaceae</taxon>
        <taxon>Caballeronia</taxon>
    </lineage>
</organism>
<dbReference type="AlphaFoldDB" id="A0A158GDN1"/>
<dbReference type="EMBL" id="FCOC02000006">
    <property type="protein sequence ID" value="SAL30225.1"/>
    <property type="molecule type" value="Genomic_DNA"/>
</dbReference>
<keyword evidence="1" id="KW-1133">Transmembrane helix</keyword>
<feature type="transmembrane region" description="Helical" evidence="1">
    <location>
        <begin position="115"/>
        <end position="135"/>
    </location>
</feature>
<dbReference type="Proteomes" id="UP000054893">
    <property type="component" value="Unassembled WGS sequence"/>
</dbReference>
<feature type="transmembrane region" description="Helical" evidence="1">
    <location>
        <begin position="52"/>
        <end position="70"/>
    </location>
</feature>
<feature type="transmembrane region" description="Helical" evidence="1">
    <location>
        <begin position="396"/>
        <end position="420"/>
    </location>
</feature>
<gene>
    <name evidence="2" type="ORF">AWB64_02654</name>
</gene>
<feature type="transmembrane region" description="Helical" evidence="1">
    <location>
        <begin position="355"/>
        <end position="376"/>
    </location>
</feature>
<feature type="transmembrane region" description="Helical" evidence="1">
    <location>
        <begin position="82"/>
        <end position="100"/>
    </location>
</feature>
<feature type="transmembrane region" description="Helical" evidence="1">
    <location>
        <begin position="226"/>
        <end position="242"/>
    </location>
</feature>
<accession>A0A158GDN1</accession>
<evidence type="ECO:0000313" key="2">
    <source>
        <dbReference type="EMBL" id="SAL30225.1"/>
    </source>
</evidence>
<feature type="transmembrane region" description="Helical" evidence="1">
    <location>
        <begin position="285"/>
        <end position="305"/>
    </location>
</feature>
<keyword evidence="1" id="KW-0472">Membrane</keyword>
<feature type="transmembrane region" description="Helical" evidence="1">
    <location>
        <begin position="249"/>
        <end position="279"/>
    </location>
</feature>
<evidence type="ECO:0008006" key="4">
    <source>
        <dbReference type="Google" id="ProtNLM"/>
    </source>
</evidence>
<protein>
    <recommendedName>
        <fullName evidence="4">O-antigen ligase-like membrane protein</fullName>
    </recommendedName>
</protein>
<sequence>MAAVIEPPKLELVIIKMWMRRYSVQKPDVTGVVSLGLVLNLFLMRPTALGETYTSLGMVLAVPLVYLHIWHNTKRTRYSNAVIRWDIASLLSLLCLYWLYICPISIVFEMSQLDWVLKEFVTTLMIALVYGMFLMDAEANRRFFKTLCTVISVLGLSSVITVALSAILGSKDALFLFSLNVKGYTEVTLHQETSTGAIYFPFSMLYGDYVSGTVKLDRYCAFFREAGIYQAVACFCLAYEAFTRRSKLVMFGLAGGTICAFSSLGIALLAMSIGTIFLFSGSRVASWRVVITAVILGLVYPVSMYTPYIGLEDKAVTHGASLSDRSSSIERGLEDVRRNPFGNGLYSSLGKNDGICLLAELGMIGLFGFACKVLLLSGLRLGPGLNWKKVATCAPLLITALVSQPIAGAPVMLVIGMVFVPRVVNRKGRAALRLMRPGMPEILASGPAVVTAKQMSVDSPLPDSFVANN</sequence>
<reference evidence="2 3" key="1">
    <citation type="submission" date="2016-01" db="EMBL/GenBank/DDBJ databases">
        <authorList>
            <person name="Oliw E.H."/>
        </authorList>
    </citation>
    <scope>NUCLEOTIDE SEQUENCE [LARGE SCALE GENOMIC DNA]</scope>
    <source>
        <strain evidence="2">LMG 22029</strain>
    </source>
</reference>
<name>A0A158GDN1_CABSO</name>
<proteinExistence type="predicted"/>
<keyword evidence="1" id="KW-0812">Transmembrane</keyword>